<feature type="region of interest" description="Disordered" evidence="1">
    <location>
        <begin position="21"/>
        <end position="50"/>
    </location>
</feature>
<proteinExistence type="predicted"/>
<organism evidence="2 3">
    <name type="scientific">Thermomonospora echinospora</name>
    <dbReference type="NCBI Taxonomy" id="1992"/>
    <lineage>
        <taxon>Bacteria</taxon>
        <taxon>Bacillati</taxon>
        <taxon>Actinomycetota</taxon>
        <taxon>Actinomycetes</taxon>
        <taxon>Streptosporangiales</taxon>
        <taxon>Thermomonosporaceae</taxon>
        <taxon>Thermomonospora</taxon>
    </lineage>
</organism>
<protein>
    <submittedName>
        <fullName evidence="2">Uncharacterized protein</fullName>
    </submittedName>
</protein>
<keyword evidence="3" id="KW-1185">Reference proteome</keyword>
<dbReference type="AlphaFoldDB" id="A0A1H6A9L5"/>
<dbReference type="Proteomes" id="UP000236723">
    <property type="component" value="Unassembled WGS sequence"/>
</dbReference>
<evidence type="ECO:0000256" key="1">
    <source>
        <dbReference type="SAM" id="MobiDB-lite"/>
    </source>
</evidence>
<evidence type="ECO:0000313" key="2">
    <source>
        <dbReference type="EMBL" id="SEG44426.1"/>
    </source>
</evidence>
<gene>
    <name evidence="2" type="ORF">SAMN04489712_105251</name>
</gene>
<sequence length="138" mass="15357">MAELDEQDRAMLDELGRDWNRVNWEPNPVRDPADEALSPTPEEMAEAPGAEQRTYRITYERVGRRGGRNGSEPPPPLTARVMSTDHLAVRIWEDVKPFLLSSDVEVSVDLESGRGQIFCGFNNGGSFAIERLDGQADG</sequence>
<dbReference type="OrthoDB" id="4235899at2"/>
<name>A0A1H6A9L5_9ACTN</name>
<evidence type="ECO:0000313" key="3">
    <source>
        <dbReference type="Proteomes" id="UP000236723"/>
    </source>
</evidence>
<reference evidence="3" key="1">
    <citation type="submission" date="2016-10" db="EMBL/GenBank/DDBJ databases">
        <authorList>
            <person name="Varghese N."/>
            <person name="Submissions S."/>
        </authorList>
    </citation>
    <scope>NUCLEOTIDE SEQUENCE [LARGE SCALE GENOMIC DNA]</scope>
    <source>
        <strain evidence="3">DSM 43163</strain>
    </source>
</reference>
<dbReference type="RefSeq" id="WP_103938231.1">
    <property type="nucleotide sequence ID" value="NZ_FNVO01000005.1"/>
</dbReference>
<accession>A0A1H6A9L5</accession>
<dbReference type="EMBL" id="FNVO01000005">
    <property type="protein sequence ID" value="SEG44426.1"/>
    <property type="molecule type" value="Genomic_DNA"/>
</dbReference>